<organism evidence="2">
    <name type="scientific">freshwater metagenome</name>
    <dbReference type="NCBI Taxonomy" id="449393"/>
    <lineage>
        <taxon>unclassified sequences</taxon>
        <taxon>metagenomes</taxon>
        <taxon>ecological metagenomes</taxon>
    </lineage>
</organism>
<name>A0A6J6FTG5_9ZZZZ</name>
<feature type="region of interest" description="Disordered" evidence="1">
    <location>
        <begin position="32"/>
        <end position="61"/>
    </location>
</feature>
<accession>A0A6J6FTG5</accession>
<gene>
    <name evidence="2" type="ORF">UFOPK1722_01636</name>
</gene>
<proteinExistence type="predicted"/>
<protein>
    <submittedName>
        <fullName evidence="2">Unannotated protein</fullName>
    </submittedName>
</protein>
<evidence type="ECO:0000256" key="1">
    <source>
        <dbReference type="SAM" id="MobiDB-lite"/>
    </source>
</evidence>
<evidence type="ECO:0000313" key="2">
    <source>
        <dbReference type="EMBL" id="CAB4590949.1"/>
    </source>
</evidence>
<sequence>MMNHTERRRFFFAAAITVVAIPALLVSGGSGGGEDDVASPSAAPTTVDPGPADPAFLPPEDSSPAPEIITVNVPAPPSGTVIKGIASFIRWPETLGLRPCATPNALIGSIITVTNLNNGRSIECNNVSIERLPGEAVIIIHTDVFLELADLVDAPIPVQISF</sequence>
<dbReference type="AlphaFoldDB" id="A0A6J6FTG5"/>
<reference evidence="2" key="1">
    <citation type="submission" date="2020-05" db="EMBL/GenBank/DDBJ databases">
        <authorList>
            <person name="Chiriac C."/>
            <person name="Salcher M."/>
            <person name="Ghai R."/>
            <person name="Kavagutti S V."/>
        </authorList>
    </citation>
    <scope>NUCLEOTIDE SEQUENCE</scope>
</reference>
<dbReference type="EMBL" id="CAEZTS010000178">
    <property type="protein sequence ID" value="CAB4590949.1"/>
    <property type="molecule type" value="Genomic_DNA"/>
</dbReference>